<dbReference type="PANTHER" id="PTHR45663:SF11">
    <property type="entry name" value="GEO12009P1"/>
    <property type="match status" value="1"/>
</dbReference>
<dbReference type="InterPro" id="IPR005746">
    <property type="entry name" value="Thioredoxin"/>
</dbReference>
<dbReference type="PANTHER" id="PTHR45663">
    <property type="entry name" value="GEO12009P1"/>
    <property type="match status" value="1"/>
</dbReference>
<dbReference type="GO" id="GO:0045454">
    <property type="term" value="P:cell redox homeostasis"/>
    <property type="evidence" value="ECO:0007669"/>
    <property type="project" value="TreeGrafter"/>
</dbReference>
<dbReference type="NCBIfam" id="TIGR01068">
    <property type="entry name" value="thioredoxin"/>
    <property type="match status" value="1"/>
</dbReference>
<keyword evidence="3" id="KW-0249">Electron transport</keyword>
<feature type="site" description="Contributes to redox potential value" evidence="8">
    <location>
        <position position="31"/>
    </location>
</feature>
<evidence type="ECO:0000313" key="11">
    <source>
        <dbReference type="EMBL" id="OGG19229.1"/>
    </source>
</evidence>
<feature type="active site" description="Nucleophile" evidence="8">
    <location>
        <position position="30"/>
    </location>
</feature>
<dbReference type="Pfam" id="PF00085">
    <property type="entry name" value="Thioredoxin"/>
    <property type="match status" value="1"/>
</dbReference>
<evidence type="ECO:0000256" key="7">
    <source>
        <dbReference type="PIRNR" id="PIRNR000077"/>
    </source>
</evidence>
<evidence type="ECO:0000313" key="12">
    <source>
        <dbReference type="Proteomes" id="UP000177871"/>
    </source>
</evidence>
<dbReference type="STRING" id="1798381.A2721_00120"/>
<feature type="disulfide bond" description="Redox-active" evidence="9">
    <location>
        <begin position="30"/>
        <end position="33"/>
    </location>
</feature>
<keyword evidence="5 9" id="KW-0676">Redox-active center</keyword>
<dbReference type="FunFam" id="3.40.30.10:FF:000001">
    <property type="entry name" value="Thioredoxin"/>
    <property type="match status" value="1"/>
</dbReference>
<evidence type="ECO:0000256" key="3">
    <source>
        <dbReference type="ARBA" id="ARBA00022982"/>
    </source>
</evidence>
<organism evidence="11 12">
    <name type="scientific">Candidatus Gottesmanbacteria bacterium RIFCSPHIGHO2_01_FULL_47_48</name>
    <dbReference type="NCBI Taxonomy" id="1798381"/>
    <lineage>
        <taxon>Bacteria</taxon>
        <taxon>Candidatus Gottesmaniibacteriota</taxon>
    </lineage>
</organism>
<dbReference type="PRINTS" id="PR00421">
    <property type="entry name" value="THIOREDOXIN"/>
</dbReference>
<dbReference type="PIRSF" id="PIRSF000077">
    <property type="entry name" value="Thioredoxin"/>
    <property type="match status" value="1"/>
</dbReference>
<evidence type="ECO:0000256" key="1">
    <source>
        <dbReference type="ARBA" id="ARBA00008987"/>
    </source>
</evidence>
<dbReference type="Gene3D" id="3.40.30.10">
    <property type="entry name" value="Glutaredoxin"/>
    <property type="match status" value="1"/>
</dbReference>
<feature type="domain" description="Thioredoxin" evidence="10">
    <location>
        <begin position="1"/>
        <end position="106"/>
    </location>
</feature>
<dbReference type="GO" id="GO:0005829">
    <property type="term" value="C:cytosol"/>
    <property type="evidence" value="ECO:0007669"/>
    <property type="project" value="TreeGrafter"/>
</dbReference>
<proteinExistence type="inferred from homology"/>
<dbReference type="AlphaFoldDB" id="A0A1F6A3J0"/>
<evidence type="ECO:0000256" key="4">
    <source>
        <dbReference type="ARBA" id="ARBA00023157"/>
    </source>
</evidence>
<comment type="similarity">
    <text evidence="1 7">Belongs to the thioredoxin family.</text>
</comment>
<protein>
    <recommendedName>
        <fullName evidence="6 7">Thioredoxin</fullName>
    </recommendedName>
</protein>
<evidence type="ECO:0000256" key="5">
    <source>
        <dbReference type="ARBA" id="ARBA00023284"/>
    </source>
</evidence>
<dbReference type="PROSITE" id="PS51352">
    <property type="entry name" value="THIOREDOXIN_2"/>
    <property type="match status" value="1"/>
</dbReference>
<name>A0A1F6A3J0_9BACT</name>
<evidence type="ECO:0000259" key="10">
    <source>
        <dbReference type="PROSITE" id="PS51352"/>
    </source>
</evidence>
<evidence type="ECO:0000256" key="2">
    <source>
        <dbReference type="ARBA" id="ARBA00022448"/>
    </source>
</evidence>
<dbReference type="GO" id="GO:0015035">
    <property type="term" value="F:protein-disulfide reductase activity"/>
    <property type="evidence" value="ECO:0007669"/>
    <property type="project" value="UniProtKB-UniRule"/>
</dbReference>
<feature type="site" description="Contributes to redox potential value" evidence="8">
    <location>
        <position position="32"/>
    </location>
</feature>
<dbReference type="InterPro" id="IPR017937">
    <property type="entry name" value="Thioredoxin_CS"/>
</dbReference>
<evidence type="ECO:0000256" key="6">
    <source>
        <dbReference type="NCBIfam" id="TIGR01068"/>
    </source>
</evidence>
<keyword evidence="4 9" id="KW-1015">Disulfide bond</keyword>
<keyword evidence="2" id="KW-0813">Transport</keyword>
<dbReference type="InterPro" id="IPR036249">
    <property type="entry name" value="Thioredoxin-like_sf"/>
</dbReference>
<reference evidence="11 12" key="1">
    <citation type="journal article" date="2016" name="Nat. Commun.">
        <title>Thousands of microbial genomes shed light on interconnected biogeochemical processes in an aquifer system.</title>
        <authorList>
            <person name="Anantharaman K."/>
            <person name="Brown C.T."/>
            <person name="Hug L.A."/>
            <person name="Sharon I."/>
            <person name="Castelle C.J."/>
            <person name="Probst A.J."/>
            <person name="Thomas B.C."/>
            <person name="Singh A."/>
            <person name="Wilkins M.J."/>
            <person name="Karaoz U."/>
            <person name="Brodie E.L."/>
            <person name="Williams K.H."/>
            <person name="Hubbard S.S."/>
            <person name="Banfield J.F."/>
        </authorList>
    </citation>
    <scope>NUCLEOTIDE SEQUENCE [LARGE SCALE GENOMIC DNA]</scope>
</reference>
<dbReference type="InterPro" id="IPR013766">
    <property type="entry name" value="Thioredoxin_domain"/>
</dbReference>
<gene>
    <name evidence="11" type="ORF">A2721_00120</name>
</gene>
<sequence>MKIVLTDANFGEELQKSTGPVLVDFYADWCGPCKLIAPLLDEVASEMEGKLAIGKLDVDANSKTAMKFGVMSIPTMIIFKNGTEVKRMVGYQDKATLVKNINEAVSG</sequence>
<accession>A0A1F6A3J0</accession>
<dbReference type="EMBL" id="MFJK01000008">
    <property type="protein sequence ID" value="OGG19229.1"/>
    <property type="molecule type" value="Genomic_DNA"/>
</dbReference>
<dbReference type="SUPFAM" id="SSF52833">
    <property type="entry name" value="Thioredoxin-like"/>
    <property type="match status" value="1"/>
</dbReference>
<dbReference type="Proteomes" id="UP000177871">
    <property type="component" value="Unassembled WGS sequence"/>
</dbReference>
<feature type="active site" description="Nucleophile" evidence="8">
    <location>
        <position position="33"/>
    </location>
</feature>
<evidence type="ECO:0000256" key="9">
    <source>
        <dbReference type="PIRSR" id="PIRSR000077-4"/>
    </source>
</evidence>
<dbReference type="PROSITE" id="PS00194">
    <property type="entry name" value="THIOREDOXIN_1"/>
    <property type="match status" value="1"/>
</dbReference>
<comment type="caution">
    <text evidence="11">The sequence shown here is derived from an EMBL/GenBank/DDBJ whole genome shotgun (WGS) entry which is preliminary data.</text>
</comment>
<feature type="site" description="Deprotonates C-terminal active site Cys" evidence="8">
    <location>
        <position position="24"/>
    </location>
</feature>
<evidence type="ECO:0000256" key="8">
    <source>
        <dbReference type="PIRSR" id="PIRSR000077-1"/>
    </source>
</evidence>
<dbReference type="CDD" id="cd02947">
    <property type="entry name" value="TRX_family"/>
    <property type="match status" value="1"/>
</dbReference>